<evidence type="ECO:0000256" key="7">
    <source>
        <dbReference type="ARBA" id="ARBA00055745"/>
    </source>
</evidence>
<feature type="transmembrane region" description="Helical" evidence="8">
    <location>
        <begin position="174"/>
        <end position="195"/>
    </location>
</feature>
<keyword evidence="6" id="KW-0902">Two-component regulatory system</keyword>
<keyword evidence="8" id="KW-0472">Membrane</keyword>
<evidence type="ECO:0000259" key="9">
    <source>
        <dbReference type="PROSITE" id="PS50109"/>
    </source>
</evidence>
<feature type="transmembrane region" description="Helical" evidence="8">
    <location>
        <begin position="12"/>
        <end position="35"/>
    </location>
</feature>
<proteinExistence type="predicted"/>
<dbReference type="InterPro" id="IPR003594">
    <property type="entry name" value="HATPase_dom"/>
</dbReference>
<evidence type="ECO:0000256" key="8">
    <source>
        <dbReference type="SAM" id="Phobius"/>
    </source>
</evidence>
<keyword evidence="8" id="KW-0812">Transmembrane</keyword>
<dbReference type="Gene3D" id="1.10.287.130">
    <property type="match status" value="1"/>
</dbReference>
<dbReference type="EC" id="2.7.13.3" evidence="2"/>
<gene>
    <name evidence="10" type="ORF">NIES592_11735</name>
</gene>
<dbReference type="SMART" id="SM00387">
    <property type="entry name" value="HATPase_c"/>
    <property type="match status" value="1"/>
</dbReference>
<feature type="domain" description="Histidine kinase" evidence="9">
    <location>
        <begin position="215"/>
        <end position="430"/>
    </location>
</feature>
<dbReference type="InterPro" id="IPR005467">
    <property type="entry name" value="His_kinase_dom"/>
</dbReference>
<evidence type="ECO:0000313" key="11">
    <source>
        <dbReference type="Proteomes" id="UP000186391"/>
    </source>
</evidence>
<evidence type="ECO:0000256" key="1">
    <source>
        <dbReference type="ARBA" id="ARBA00000085"/>
    </source>
</evidence>
<dbReference type="FunFam" id="3.30.565.10:FF:000006">
    <property type="entry name" value="Sensor histidine kinase WalK"/>
    <property type="match status" value="1"/>
</dbReference>
<dbReference type="OrthoDB" id="417111at2"/>
<comment type="catalytic activity">
    <reaction evidence="1">
        <text>ATP + protein L-histidine = ADP + protein N-phospho-L-histidine.</text>
        <dbReference type="EC" id="2.7.13.3"/>
    </reaction>
</comment>
<dbReference type="Pfam" id="PF00512">
    <property type="entry name" value="HisKA"/>
    <property type="match status" value="1"/>
</dbReference>
<dbReference type="SUPFAM" id="SSF55874">
    <property type="entry name" value="ATPase domain of HSP90 chaperone/DNA topoisomerase II/histidine kinase"/>
    <property type="match status" value="1"/>
</dbReference>
<dbReference type="PROSITE" id="PS50109">
    <property type="entry name" value="HIS_KIN"/>
    <property type="match status" value="1"/>
</dbReference>
<organism evidence="10 11">
    <name type="scientific">Fischerella major NIES-592</name>
    <dbReference type="NCBI Taxonomy" id="210994"/>
    <lineage>
        <taxon>Bacteria</taxon>
        <taxon>Bacillati</taxon>
        <taxon>Cyanobacteriota</taxon>
        <taxon>Cyanophyceae</taxon>
        <taxon>Nostocales</taxon>
        <taxon>Hapalosiphonaceae</taxon>
        <taxon>Fischerella</taxon>
    </lineage>
</organism>
<accession>A0A1U7GZN0</accession>
<keyword evidence="5 10" id="KW-0418">Kinase</keyword>
<dbReference type="AlphaFoldDB" id="A0A1U7GZN0"/>
<dbReference type="SMART" id="SM00388">
    <property type="entry name" value="HisKA"/>
    <property type="match status" value="1"/>
</dbReference>
<dbReference type="EMBL" id="MRCA01000005">
    <property type="protein sequence ID" value="OKH13989.1"/>
    <property type="molecule type" value="Genomic_DNA"/>
</dbReference>
<keyword evidence="8" id="KW-1133">Transmembrane helix</keyword>
<dbReference type="CDD" id="cd00082">
    <property type="entry name" value="HisKA"/>
    <property type="match status" value="1"/>
</dbReference>
<sequence length="430" mass="48697">MSNLFHRSRRNLARWFTLSMGSILIVFASIVYFAVVSDRQRAFDRELYSKSRVMAAGIRYGLRQGKWQVQLDDVPLLGNNTLFIERLETEIAYARWYSPEKKLLRFIKEKPASNLKISSGFETLQIVVSENKTQSPIWLRQITLPVLQDGVLLGYLQIASPLTPVQETLTQLRLLLAVGVPLGIFAIALTGWFLGGLAMQPIHESYERLDRFTAYASHELRNPLAKVLSQAQLGLMSLRETDSEVRSRLHIIIKTTKAISHLVNDLLFLARHKGELERRFLKQINLVEFLENLIQEQILYCEYQEITLTTEFPTKTVNISVEPDLLRQAVLNLLNNAIKYTPPGGTVKIRLLSSLHTVNIQVEDSGTGIPAQDLPHIFEQFYRSDAHRSQSGLGLGLAITQQIAQAHRGKITVNSIVGRGSCFQIELPLK</sequence>
<dbReference type="GO" id="GO:0000155">
    <property type="term" value="F:phosphorelay sensor kinase activity"/>
    <property type="evidence" value="ECO:0007669"/>
    <property type="project" value="InterPro"/>
</dbReference>
<reference evidence="10 11" key="1">
    <citation type="submission" date="2016-11" db="EMBL/GenBank/DDBJ databases">
        <title>Draft Genome Sequences of Nine Cyanobacterial Strains from Diverse Habitats.</title>
        <authorList>
            <person name="Zhu T."/>
            <person name="Hou S."/>
            <person name="Lu X."/>
            <person name="Hess W.R."/>
        </authorList>
    </citation>
    <scope>NUCLEOTIDE SEQUENCE [LARGE SCALE GENOMIC DNA]</scope>
    <source>
        <strain evidence="10 11">NIES-592</strain>
    </source>
</reference>
<evidence type="ECO:0000256" key="3">
    <source>
        <dbReference type="ARBA" id="ARBA00022553"/>
    </source>
</evidence>
<keyword evidence="3" id="KW-0597">Phosphoprotein</keyword>
<dbReference type="Pfam" id="PF02518">
    <property type="entry name" value="HATPase_c"/>
    <property type="match status" value="1"/>
</dbReference>
<dbReference type="PRINTS" id="PR00344">
    <property type="entry name" value="BCTRLSENSOR"/>
</dbReference>
<dbReference type="Gene3D" id="3.30.565.10">
    <property type="entry name" value="Histidine kinase-like ATPase, C-terminal domain"/>
    <property type="match status" value="1"/>
</dbReference>
<name>A0A1U7GZN0_9CYAN</name>
<dbReference type="InterPro" id="IPR036097">
    <property type="entry name" value="HisK_dim/P_sf"/>
</dbReference>
<dbReference type="CDD" id="cd00075">
    <property type="entry name" value="HATPase"/>
    <property type="match status" value="1"/>
</dbReference>
<evidence type="ECO:0000256" key="4">
    <source>
        <dbReference type="ARBA" id="ARBA00022679"/>
    </source>
</evidence>
<comment type="function">
    <text evidence="7">Photoreceptor which exists in two forms that are reversibly interconvertible by light: the R form that absorbs maximally in the red region of the spectrum and the FR form that absorbs maximally in the far-red region.</text>
</comment>
<evidence type="ECO:0000313" key="10">
    <source>
        <dbReference type="EMBL" id="OKH13989.1"/>
    </source>
</evidence>
<evidence type="ECO:0000256" key="6">
    <source>
        <dbReference type="ARBA" id="ARBA00023012"/>
    </source>
</evidence>
<evidence type="ECO:0000256" key="2">
    <source>
        <dbReference type="ARBA" id="ARBA00012438"/>
    </source>
</evidence>
<keyword evidence="11" id="KW-1185">Reference proteome</keyword>
<dbReference type="SUPFAM" id="SSF47384">
    <property type="entry name" value="Homodimeric domain of signal transducing histidine kinase"/>
    <property type="match status" value="1"/>
</dbReference>
<dbReference type="RefSeq" id="WP_073555820.1">
    <property type="nucleotide sequence ID" value="NZ_MRCA01000005.1"/>
</dbReference>
<dbReference type="PANTHER" id="PTHR43547">
    <property type="entry name" value="TWO-COMPONENT HISTIDINE KINASE"/>
    <property type="match status" value="1"/>
</dbReference>
<dbReference type="Proteomes" id="UP000186391">
    <property type="component" value="Unassembled WGS sequence"/>
</dbReference>
<comment type="caution">
    <text evidence="10">The sequence shown here is derived from an EMBL/GenBank/DDBJ whole genome shotgun (WGS) entry which is preliminary data.</text>
</comment>
<protein>
    <recommendedName>
        <fullName evidence="2">histidine kinase</fullName>
        <ecNumber evidence="2">2.7.13.3</ecNumber>
    </recommendedName>
</protein>
<dbReference type="InterPro" id="IPR003661">
    <property type="entry name" value="HisK_dim/P_dom"/>
</dbReference>
<evidence type="ECO:0000256" key="5">
    <source>
        <dbReference type="ARBA" id="ARBA00022777"/>
    </source>
</evidence>
<dbReference type="InterPro" id="IPR004358">
    <property type="entry name" value="Sig_transdc_His_kin-like_C"/>
</dbReference>
<dbReference type="PANTHER" id="PTHR43547:SF2">
    <property type="entry name" value="HYBRID SIGNAL TRANSDUCTION HISTIDINE KINASE C"/>
    <property type="match status" value="1"/>
</dbReference>
<keyword evidence="4" id="KW-0808">Transferase</keyword>
<dbReference type="InterPro" id="IPR036890">
    <property type="entry name" value="HATPase_C_sf"/>
</dbReference>